<evidence type="ECO:0000259" key="1">
    <source>
        <dbReference type="Pfam" id="PF08385"/>
    </source>
</evidence>
<dbReference type="STRING" id="35525.A0A162CDT7"/>
<dbReference type="EMBL" id="LRGB01000944">
    <property type="protein sequence ID" value="KZS14582.1"/>
    <property type="molecule type" value="Genomic_DNA"/>
</dbReference>
<sequence>MAQDNFVELAINLVSHHRTNIFDILNSEEWYKAYNSYQNETRALEIHLVHDFEDAVHRCSTLWNIYEVLMSFKHLYCRPLFTAVINSTANQLFKKASREAKVACGISCNDPWSTPINATLTTLSTRLATSAQRARGYLDKIAKLVQMTSWAGSPSYREKALLRCQQAHRLLGEAIKKEHVDWIDRVHVELAFNMNVGLHKFAVRRHFKRPDWIQCNLDGVVFQVVQAAESWDRLLVELPGQVTALWNERNELRNVHGSVCAMCYYYNYIIQELEVLDKDIYREELDKLEKAVQPCLNSTTWKQLILVKRVVTSCFFAMEEVVQDLVQRFAVP</sequence>
<gene>
    <name evidence="2" type="ORF">APZ42_019927</name>
</gene>
<protein>
    <recommendedName>
        <fullName evidence="1">Dynein heavy chain tail domain-containing protein</fullName>
    </recommendedName>
</protein>
<organism evidence="2 3">
    <name type="scientific">Daphnia magna</name>
    <dbReference type="NCBI Taxonomy" id="35525"/>
    <lineage>
        <taxon>Eukaryota</taxon>
        <taxon>Metazoa</taxon>
        <taxon>Ecdysozoa</taxon>
        <taxon>Arthropoda</taxon>
        <taxon>Crustacea</taxon>
        <taxon>Branchiopoda</taxon>
        <taxon>Diplostraca</taxon>
        <taxon>Cladocera</taxon>
        <taxon>Anomopoda</taxon>
        <taxon>Daphniidae</taxon>
        <taxon>Daphnia</taxon>
    </lineage>
</organism>
<dbReference type="Pfam" id="PF08385">
    <property type="entry name" value="DHC_N1"/>
    <property type="match status" value="1"/>
</dbReference>
<dbReference type="InterPro" id="IPR013594">
    <property type="entry name" value="Dynein_heavy_tail"/>
</dbReference>
<keyword evidence="3" id="KW-1185">Reference proteome</keyword>
<evidence type="ECO:0000313" key="3">
    <source>
        <dbReference type="Proteomes" id="UP000076858"/>
    </source>
</evidence>
<accession>A0A162CDT7</accession>
<proteinExistence type="predicted"/>
<name>A0A162CDT7_9CRUS</name>
<evidence type="ECO:0000313" key="2">
    <source>
        <dbReference type="EMBL" id="KZS14582.1"/>
    </source>
</evidence>
<dbReference type="Proteomes" id="UP000076858">
    <property type="component" value="Unassembled WGS sequence"/>
</dbReference>
<comment type="caution">
    <text evidence="2">The sequence shown here is derived from an EMBL/GenBank/DDBJ whole genome shotgun (WGS) entry which is preliminary data.</text>
</comment>
<dbReference type="AlphaFoldDB" id="A0A162CDT7"/>
<reference evidence="2 3" key="1">
    <citation type="submission" date="2016-03" db="EMBL/GenBank/DDBJ databases">
        <title>EvidentialGene: Evidence-directed Construction of Genes on Genomes.</title>
        <authorList>
            <person name="Gilbert D.G."/>
            <person name="Choi J.-H."/>
            <person name="Mockaitis K."/>
            <person name="Colbourne J."/>
            <person name="Pfrender M."/>
        </authorList>
    </citation>
    <scope>NUCLEOTIDE SEQUENCE [LARGE SCALE GENOMIC DNA]</scope>
    <source>
        <strain evidence="2 3">Xinb3</strain>
        <tissue evidence="2">Complete organism</tissue>
    </source>
</reference>
<feature type="domain" description="Dynein heavy chain tail" evidence="1">
    <location>
        <begin position="10"/>
        <end position="304"/>
    </location>
</feature>